<protein>
    <recommendedName>
        <fullName evidence="6">Glycosyl transferase family 1</fullName>
    </recommendedName>
</protein>
<dbReference type="InterPro" id="IPR028098">
    <property type="entry name" value="Glyco_trans_4-like_N"/>
</dbReference>
<evidence type="ECO:0000313" key="4">
    <source>
        <dbReference type="EMBL" id="PIP53398.1"/>
    </source>
</evidence>
<dbReference type="EMBL" id="PCSR01000028">
    <property type="protein sequence ID" value="PIP53398.1"/>
    <property type="molecule type" value="Genomic_DNA"/>
</dbReference>
<dbReference type="GO" id="GO:0016757">
    <property type="term" value="F:glycosyltransferase activity"/>
    <property type="evidence" value="ECO:0007669"/>
    <property type="project" value="InterPro"/>
</dbReference>
<gene>
    <name evidence="4" type="ORF">COX08_01195</name>
</gene>
<dbReference type="Proteomes" id="UP000229459">
    <property type="component" value="Unassembled WGS sequence"/>
</dbReference>
<feature type="domain" description="Glycosyl transferase family 1" evidence="2">
    <location>
        <begin position="179"/>
        <end position="343"/>
    </location>
</feature>
<evidence type="ECO:0000259" key="3">
    <source>
        <dbReference type="Pfam" id="PF13439"/>
    </source>
</evidence>
<dbReference type="CDD" id="cd03801">
    <property type="entry name" value="GT4_PimA-like"/>
    <property type="match status" value="1"/>
</dbReference>
<keyword evidence="1" id="KW-0808">Transferase</keyword>
<dbReference type="PANTHER" id="PTHR46401:SF2">
    <property type="entry name" value="GLYCOSYLTRANSFERASE WBBK-RELATED"/>
    <property type="match status" value="1"/>
</dbReference>
<evidence type="ECO:0000313" key="5">
    <source>
        <dbReference type="Proteomes" id="UP000229459"/>
    </source>
</evidence>
<dbReference type="Gene3D" id="3.40.50.2000">
    <property type="entry name" value="Glycogen Phosphorylase B"/>
    <property type="match status" value="2"/>
</dbReference>
<proteinExistence type="predicted"/>
<organism evidence="4 5">
    <name type="scientific">Candidatus Beckwithbacteria bacterium CG23_combo_of_CG06-09_8_20_14_all_34_8</name>
    <dbReference type="NCBI Taxonomy" id="1974497"/>
    <lineage>
        <taxon>Bacteria</taxon>
        <taxon>Candidatus Beckwithiibacteriota</taxon>
    </lineage>
</organism>
<evidence type="ECO:0008006" key="6">
    <source>
        <dbReference type="Google" id="ProtNLM"/>
    </source>
</evidence>
<dbReference type="GO" id="GO:0009103">
    <property type="term" value="P:lipopolysaccharide biosynthetic process"/>
    <property type="evidence" value="ECO:0007669"/>
    <property type="project" value="TreeGrafter"/>
</dbReference>
<dbReference type="AlphaFoldDB" id="A0A2H0B8X1"/>
<dbReference type="PANTHER" id="PTHR46401">
    <property type="entry name" value="GLYCOSYLTRANSFERASE WBBK-RELATED"/>
    <property type="match status" value="1"/>
</dbReference>
<sequence>MILCLVAQTLNYQRGYGRYAITLIRGLVKKGFKLRVLILDSETDTIPKDLVDIVFPVLKNIPTSPLINPIRLYQDYRKIREYSQKTDAIHFLTESHLATTVFGYNKPYIVTTHGTWAVKPLNSNIISRHIFSRGYKKANIVVSISNYTKKRILEQLKLNNIKVIYNGINYNLRYPKKFKSSTFNFLSVGALDKSKGFEISLRAICKLNKKHNIKYTIVSGKKNINYEEKLREIADHFQYNNLTIKYQISDKELEKEYDNADIFILTPVEINNDFEGFGLIFVEAMAAGLPIIASDSGAISEIVVDGITGYLAQENNVKDTETKINKMIDHSEIRNKLVKNAQKYITNFSSDLFIQEYINLYKQL</sequence>
<comment type="caution">
    <text evidence="4">The sequence shown here is derived from an EMBL/GenBank/DDBJ whole genome shotgun (WGS) entry which is preliminary data.</text>
</comment>
<dbReference type="InterPro" id="IPR001296">
    <property type="entry name" value="Glyco_trans_1"/>
</dbReference>
<accession>A0A2H0B8X1</accession>
<reference evidence="4 5" key="1">
    <citation type="submission" date="2017-09" db="EMBL/GenBank/DDBJ databases">
        <title>Depth-based differentiation of microbial function through sediment-hosted aquifers and enrichment of novel symbionts in the deep terrestrial subsurface.</title>
        <authorList>
            <person name="Probst A.J."/>
            <person name="Ladd B."/>
            <person name="Jarett J.K."/>
            <person name="Geller-Mcgrath D.E."/>
            <person name="Sieber C.M."/>
            <person name="Emerson J.B."/>
            <person name="Anantharaman K."/>
            <person name="Thomas B.C."/>
            <person name="Malmstrom R."/>
            <person name="Stieglmeier M."/>
            <person name="Klingl A."/>
            <person name="Woyke T."/>
            <person name="Ryan C.M."/>
            <person name="Banfield J.F."/>
        </authorList>
    </citation>
    <scope>NUCLEOTIDE SEQUENCE [LARGE SCALE GENOMIC DNA]</scope>
    <source>
        <strain evidence="4">CG23_combo_of_CG06-09_8_20_14_all_34_8</strain>
    </source>
</reference>
<dbReference type="SUPFAM" id="SSF53756">
    <property type="entry name" value="UDP-Glycosyltransferase/glycogen phosphorylase"/>
    <property type="match status" value="1"/>
</dbReference>
<evidence type="ECO:0000259" key="2">
    <source>
        <dbReference type="Pfam" id="PF00534"/>
    </source>
</evidence>
<dbReference type="Pfam" id="PF13439">
    <property type="entry name" value="Glyco_transf_4"/>
    <property type="match status" value="1"/>
</dbReference>
<dbReference type="Pfam" id="PF00534">
    <property type="entry name" value="Glycos_transf_1"/>
    <property type="match status" value="1"/>
</dbReference>
<name>A0A2H0B8X1_9BACT</name>
<feature type="domain" description="Glycosyltransferase subfamily 4-like N-terminal" evidence="3">
    <location>
        <begin position="15"/>
        <end position="169"/>
    </location>
</feature>
<evidence type="ECO:0000256" key="1">
    <source>
        <dbReference type="ARBA" id="ARBA00022679"/>
    </source>
</evidence>